<keyword evidence="1" id="KW-0409">Iron storage</keyword>
<dbReference type="SUPFAM" id="SSF47240">
    <property type="entry name" value="Ferritin-like"/>
    <property type="match status" value="1"/>
</dbReference>
<dbReference type="Proteomes" id="UP000830542">
    <property type="component" value="Chromosome"/>
</dbReference>
<evidence type="ECO:0000313" key="5">
    <source>
        <dbReference type="EMBL" id="UOO94182.1"/>
    </source>
</evidence>
<organism evidence="4 7">
    <name type="scientific">Halococcus dombrowskii</name>
    <dbReference type="NCBI Taxonomy" id="179637"/>
    <lineage>
        <taxon>Archaea</taxon>
        <taxon>Methanobacteriati</taxon>
        <taxon>Methanobacteriota</taxon>
        <taxon>Stenosarchaea group</taxon>
        <taxon>Halobacteria</taxon>
        <taxon>Halobacteriales</taxon>
        <taxon>Halococcaceae</taxon>
        <taxon>Halococcus</taxon>
    </lineage>
</organism>
<reference evidence="4" key="3">
    <citation type="submission" date="2023-12" db="EMBL/GenBank/DDBJ databases">
        <authorList>
            <person name="Sun Q."/>
            <person name="Inoue M."/>
        </authorList>
    </citation>
    <scope>NUCLEOTIDE SEQUENCE</scope>
    <source>
        <strain evidence="4">JCM 12289</strain>
    </source>
</reference>
<dbReference type="InterPro" id="IPR009078">
    <property type="entry name" value="Ferritin-like_SF"/>
</dbReference>
<keyword evidence="2" id="KW-0408">Iron</keyword>
<dbReference type="GO" id="GO:0004322">
    <property type="term" value="F:ferroxidase activity"/>
    <property type="evidence" value="ECO:0007669"/>
    <property type="project" value="TreeGrafter"/>
</dbReference>
<dbReference type="RefSeq" id="WP_244699405.1">
    <property type="nucleotide sequence ID" value="NZ_BAAADN010000027.1"/>
</dbReference>
<dbReference type="KEGG" id="hdo:MUK72_09385"/>
<reference evidence="4" key="1">
    <citation type="journal article" date="2014" name="Int. J. Syst. Evol. Microbiol.">
        <title>Complete genome sequence of Corynebacterium casei LMG S-19264T (=DSM 44701T), isolated from a smear-ripened cheese.</title>
        <authorList>
            <consortium name="US DOE Joint Genome Institute (JGI-PGF)"/>
            <person name="Walter F."/>
            <person name="Albersmeier A."/>
            <person name="Kalinowski J."/>
            <person name="Ruckert C."/>
        </authorList>
    </citation>
    <scope>NUCLEOTIDE SEQUENCE</scope>
    <source>
        <strain evidence="4">JCM 12289</strain>
    </source>
</reference>
<gene>
    <name evidence="4" type="ORF">GCM10008985_19340</name>
    <name evidence="5" type="ORF">MUK72_09385</name>
</gene>
<dbReference type="PANTHER" id="PTHR30295:SF1">
    <property type="entry name" value="DNA PROTECTION DURING STARVATION PROTEIN"/>
    <property type="match status" value="1"/>
</dbReference>
<sequence>MTNDRVIELLRSAYNDEMETVMNYLTNASVLDGVSAAEVKDSLRTDAKQEELLHAERLGKRLKELDAQPPASFEFEPEQEALQPPDDTADVLSVIDGVIEYEEAAIDTYRSLLEAAREADDPVTEDLAIDILSDEESHRSEFRSFRKGYRE</sequence>
<keyword evidence="6" id="KW-1185">Reference proteome</keyword>
<dbReference type="PANTHER" id="PTHR30295">
    <property type="entry name" value="BACTERIOFERRITIN"/>
    <property type="match status" value="1"/>
</dbReference>
<feature type="domain" description="Ferritin-like diiron" evidence="3">
    <location>
        <begin position="1"/>
        <end position="151"/>
    </location>
</feature>
<dbReference type="EMBL" id="BAAADN010000027">
    <property type="protein sequence ID" value="GAA0462755.1"/>
    <property type="molecule type" value="Genomic_DNA"/>
</dbReference>
<protein>
    <submittedName>
        <fullName evidence="5">Rubrerythrin</fullName>
    </submittedName>
</protein>
<dbReference type="Proteomes" id="UP001500962">
    <property type="component" value="Unassembled WGS sequence"/>
</dbReference>
<dbReference type="Gene3D" id="1.20.1260.10">
    <property type="match status" value="1"/>
</dbReference>
<dbReference type="Pfam" id="PF00210">
    <property type="entry name" value="Ferritin"/>
    <property type="match status" value="1"/>
</dbReference>
<name>A0AAV3SGC3_HALDO</name>
<evidence type="ECO:0000256" key="1">
    <source>
        <dbReference type="ARBA" id="ARBA00022434"/>
    </source>
</evidence>
<dbReference type="GO" id="GO:0006879">
    <property type="term" value="P:intracellular iron ion homeostasis"/>
    <property type="evidence" value="ECO:0007669"/>
    <property type="project" value="UniProtKB-KW"/>
</dbReference>
<dbReference type="AlphaFoldDB" id="A0AAV3SGC3"/>
<dbReference type="GO" id="GO:0020037">
    <property type="term" value="F:heme binding"/>
    <property type="evidence" value="ECO:0007669"/>
    <property type="project" value="TreeGrafter"/>
</dbReference>
<dbReference type="InterPro" id="IPR009040">
    <property type="entry name" value="Ferritin-like_diiron"/>
</dbReference>
<reference evidence="5" key="2">
    <citation type="submission" date="2022-04" db="EMBL/GenBank/DDBJ databases">
        <title>Sequencing and genomic assembly of Halococcus dombrowskii.</title>
        <authorList>
            <person name="Lim S.W."/>
            <person name="MacLea K.S."/>
        </authorList>
    </citation>
    <scope>NUCLEOTIDE SEQUENCE</scope>
    <source>
        <strain evidence="5">H4</strain>
    </source>
</reference>
<dbReference type="PROSITE" id="PS50905">
    <property type="entry name" value="FERRITIN_LIKE"/>
    <property type="match status" value="1"/>
</dbReference>
<proteinExistence type="predicted"/>
<dbReference type="GO" id="GO:0008199">
    <property type="term" value="F:ferric iron binding"/>
    <property type="evidence" value="ECO:0007669"/>
    <property type="project" value="InterPro"/>
</dbReference>
<evidence type="ECO:0000313" key="4">
    <source>
        <dbReference type="EMBL" id="GAA0462755.1"/>
    </source>
</evidence>
<dbReference type="InterPro" id="IPR012347">
    <property type="entry name" value="Ferritin-like"/>
</dbReference>
<dbReference type="GeneID" id="71762059"/>
<dbReference type="EMBL" id="CP095005">
    <property type="protein sequence ID" value="UOO94182.1"/>
    <property type="molecule type" value="Genomic_DNA"/>
</dbReference>
<accession>A0AAV3SGC3</accession>
<dbReference type="GO" id="GO:0005829">
    <property type="term" value="C:cytosol"/>
    <property type="evidence" value="ECO:0007669"/>
    <property type="project" value="TreeGrafter"/>
</dbReference>
<evidence type="ECO:0000259" key="3">
    <source>
        <dbReference type="PROSITE" id="PS50905"/>
    </source>
</evidence>
<evidence type="ECO:0000256" key="2">
    <source>
        <dbReference type="ARBA" id="ARBA00023004"/>
    </source>
</evidence>
<dbReference type="InterPro" id="IPR008331">
    <property type="entry name" value="Ferritin_DPS_dom"/>
</dbReference>
<evidence type="ECO:0000313" key="6">
    <source>
        <dbReference type="Proteomes" id="UP000830542"/>
    </source>
</evidence>
<evidence type="ECO:0000313" key="7">
    <source>
        <dbReference type="Proteomes" id="UP001500962"/>
    </source>
</evidence>